<sequence>MPYLLLVEVRRRASPSPAYYTPMSMSMSMPTHVPTPMVTPMSSSILVSMSTYLGFATSYGYSPLVSQTPIASLFYRCGSLSQPYSSRMEDT</sequence>
<accession>A0A9D3VPS0</accession>
<dbReference type="AlphaFoldDB" id="A0A9D3VPS0"/>
<dbReference type="OrthoDB" id="10623762at2759"/>
<proteinExistence type="predicted"/>
<organism evidence="1 2">
    <name type="scientific">Gossypium stocksii</name>
    <dbReference type="NCBI Taxonomy" id="47602"/>
    <lineage>
        <taxon>Eukaryota</taxon>
        <taxon>Viridiplantae</taxon>
        <taxon>Streptophyta</taxon>
        <taxon>Embryophyta</taxon>
        <taxon>Tracheophyta</taxon>
        <taxon>Spermatophyta</taxon>
        <taxon>Magnoliopsida</taxon>
        <taxon>eudicotyledons</taxon>
        <taxon>Gunneridae</taxon>
        <taxon>Pentapetalae</taxon>
        <taxon>rosids</taxon>
        <taxon>malvids</taxon>
        <taxon>Malvales</taxon>
        <taxon>Malvaceae</taxon>
        <taxon>Malvoideae</taxon>
        <taxon>Gossypium</taxon>
    </lineage>
</organism>
<dbReference type="Proteomes" id="UP000828251">
    <property type="component" value="Unassembled WGS sequence"/>
</dbReference>
<name>A0A9D3VPS0_9ROSI</name>
<evidence type="ECO:0000313" key="2">
    <source>
        <dbReference type="Proteomes" id="UP000828251"/>
    </source>
</evidence>
<protein>
    <submittedName>
        <fullName evidence="1">Uncharacterized protein</fullName>
    </submittedName>
</protein>
<comment type="caution">
    <text evidence="1">The sequence shown here is derived from an EMBL/GenBank/DDBJ whole genome shotgun (WGS) entry which is preliminary data.</text>
</comment>
<reference evidence="1 2" key="1">
    <citation type="journal article" date="2021" name="Plant Biotechnol. J.">
        <title>Multi-omics assisted identification of the key and species-specific regulatory components of drought-tolerant mechanisms in Gossypium stocksii.</title>
        <authorList>
            <person name="Yu D."/>
            <person name="Ke L."/>
            <person name="Zhang D."/>
            <person name="Wu Y."/>
            <person name="Sun Y."/>
            <person name="Mei J."/>
            <person name="Sun J."/>
            <person name="Sun Y."/>
        </authorList>
    </citation>
    <scope>NUCLEOTIDE SEQUENCE [LARGE SCALE GENOMIC DNA]</scope>
    <source>
        <strain evidence="2">cv. E1</strain>
        <tissue evidence="1">Leaf</tissue>
    </source>
</reference>
<evidence type="ECO:0000313" key="1">
    <source>
        <dbReference type="EMBL" id="KAH1090633.1"/>
    </source>
</evidence>
<dbReference type="EMBL" id="JAIQCV010000006">
    <property type="protein sequence ID" value="KAH1090633.1"/>
    <property type="molecule type" value="Genomic_DNA"/>
</dbReference>
<keyword evidence="2" id="KW-1185">Reference proteome</keyword>
<gene>
    <name evidence="1" type="ORF">J1N35_017890</name>
</gene>